<protein>
    <submittedName>
        <fullName evidence="2">Uncharacterized protein</fullName>
    </submittedName>
</protein>
<name>A0ABS0JR27_9ACTN</name>
<comment type="caution">
    <text evidence="2">The sequence shown here is derived from an EMBL/GenBank/DDBJ whole genome shotgun (WGS) entry which is preliminary data.</text>
</comment>
<proteinExistence type="predicted"/>
<feature type="compositionally biased region" description="Low complexity" evidence="1">
    <location>
        <begin position="36"/>
        <end position="47"/>
    </location>
</feature>
<dbReference type="EMBL" id="JADOTX010000001">
    <property type="protein sequence ID" value="MBG6069486.1"/>
    <property type="molecule type" value="Genomic_DNA"/>
</dbReference>
<organism evidence="2 3">
    <name type="scientific">Micromonospora ureilytica</name>
    <dbReference type="NCBI Taxonomy" id="709868"/>
    <lineage>
        <taxon>Bacteria</taxon>
        <taxon>Bacillati</taxon>
        <taxon>Actinomycetota</taxon>
        <taxon>Actinomycetes</taxon>
        <taxon>Micromonosporales</taxon>
        <taxon>Micromonosporaceae</taxon>
        <taxon>Micromonospora</taxon>
    </lineage>
</organism>
<feature type="region of interest" description="Disordered" evidence="1">
    <location>
        <begin position="21"/>
        <end position="79"/>
    </location>
</feature>
<evidence type="ECO:0000256" key="1">
    <source>
        <dbReference type="SAM" id="MobiDB-lite"/>
    </source>
</evidence>
<accession>A0ABS0JR27</accession>
<evidence type="ECO:0000313" key="2">
    <source>
        <dbReference type="EMBL" id="MBG6069486.1"/>
    </source>
</evidence>
<gene>
    <name evidence="2" type="ORF">IW248_005773</name>
</gene>
<dbReference type="Proteomes" id="UP000614915">
    <property type="component" value="Unassembled WGS sequence"/>
</dbReference>
<evidence type="ECO:0000313" key="3">
    <source>
        <dbReference type="Proteomes" id="UP000614915"/>
    </source>
</evidence>
<keyword evidence="3" id="KW-1185">Reference proteome</keyword>
<reference evidence="2 3" key="1">
    <citation type="submission" date="2020-11" db="EMBL/GenBank/DDBJ databases">
        <title>Sequencing the genomes of 1000 actinobacteria strains.</title>
        <authorList>
            <person name="Klenk H.-P."/>
        </authorList>
    </citation>
    <scope>NUCLEOTIDE SEQUENCE [LARGE SCALE GENOMIC DNA]</scope>
    <source>
        <strain evidence="2 3">DSM 101692</strain>
    </source>
</reference>
<sequence>MLDEFSAHVVGLIDVVHEFRSPQAGGWPSSDDPDDLGPAGLDGLSAAVPEVVVEPRGAVSGKTDLPTTSPERLDSAGPG</sequence>